<dbReference type="AlphaFoldDB" id="A0A437MK15"/>
<evidence type="ECO:0000313" key="4">
    <source>
        <dbReference type="Proteomes" id="UP000282957"/>
    </source>
</evidence>
<keyword evidence="4" id="KW-1185">Reference proteome</keyword>
<accession>A0A437MK15</accession>
<sequence>MVTGMDVRGNGRDWWHNAAGRYARSRRPEVGSVLAFPSSGGMSAGHVAMVSRVLNNRHILIDHANWGGPGIRRGSVMQNVSVIDVSDDNSWTQVRVQVGYDPSQHGRAYPTYGFIHNRPDGGEGPAYASLEDGFRRVSYTRPVSHGRASTQRHGTARSAAQSHRQPQASRQAGRVQNVAQRRSR</sequence>
<feature type="compositionally biased region" description="Polar residues" evidence="1">
    <location>
        <begin position="147"/>
        <end position="170"/>
    </location>
</feature>
<dbReference type="Pfam" id="PF05257">
    <property type="entry name" value="CHAP"/>
    <property type="match status" value="1"/>
</dbReference>
<comment type="caution">
    <text evidence="3">The sequence shown here is derived from an EMBL/GenBank/DDBJ whole genome shotgun (WGS) entry which is preliminary data.</text>
</comment>
<evidence type="ECO:0000256" key="1">
    <source>
        <dbReference type="SAM" id="MobiDB-lite"/>
    </source>
</evidence>
<dbReference type="SUPFAM" id="SSF54001">
    <property type="entry name" value="Cysteine proteinases"/>
    <property type="match status" value="1"/>
</dbReference>
<dbReference type="InterPro" id="IPR038765">
    <property type="entry name" value="Papain-like_cys_pep_sf"/>
</dbReference>
<evidence type="ECO:0000313" key="3">
    <source>
        <dbReference type="EMBL" id="RVT97959.1"/>
    </source>
</evidence>
<dbReference type="OrthoDB" id="7279151at2"/>
<dbReference type="EMBL" id="SACL01000002">
    <property type="protein sequence ID" value="RVT97959.1"/>
    <property type="molecule type" value="Genomic_DNA"/>
</dbReference>
<feature type="region of interest" description="Disordered" evidence="1">
    <location>
        <begin position="142"/>
        <end position="184"/>
    </location>
</feature>
<proteinExistence type="predicted"/>
<name>A0A437MK15_9PROT</name>
<dbReference type="PROSITE" id="PS50911">
    <property type="entry name" value="CHAP"/>
    <property type="match status" value="1"/>
</dbReference>
<evidence type="ECO:0000259" key="2">
    <source>
        <dbReference type="PROSITE" id="PS50911"/>
    </source>
</evidence>
<dbReference type="InterPro" id="IPR007921">
    <property type="entry name" value="CHAP_dom"/>
</dbReference>
<protein>
    <submittedName>
        <fullName evidence="3">CHAP domain-containing protein</fullName>
    </submittedName>
</protein>
<reference evidence="3 4" key="1">
    <citation type="submission" date="2019-01" db="EMBL/GenBank/DDBJ databases">
        <authorList>
            <person name="Chen W.-M."/>
        </authorList>
    </citation>
    <scope>NUCLEOTIDE SEQUENCE [LARGE SCALE GENOMIC DNA]</scope>
    <source>
        <strain evidence="3 4">CCP-6</strain>
    </source>
</reference>
<dbReference type="Proteomes" id="UP000282957">
    <property type="component" value="Unassembled WGS sequence"/>
</dbReference>
<gene>
    <name evidence="3" type="ORF">EOD42_06595</name>
</gene>
<feature type="domain" description="Peptidase C51" evidence="2">
    <location>
        <begin position="1"/>
        <end position="95"/>
    </location>
</feature>
<organism evidence="3 4">
    <name type="scientific">Rhodovarius crocodyli</name>
    <dbReference type="NCBI Taxonomy" id="1979269"/>
    <lineage>
        <taxon>Bacteria</taxon>
        <taxon>Pseudomonadati</taxon>
        <taxon>Pseudomonadota</taxon>
        <taxon>Alphaproteobacteria</taxon>
        <taxon>Acetobacterales</taxon>
        <taxon>Roseomonadaceae</taxon>
        <taxon>Rhodovarius</taxon>
    </lineage>
</organism>
<dbReference type="Gene3D" id="3.90.1720.10">
    <property type="entry name" value="endopeptidase domain like (from Nostoc punctiforme)"/>
    <property type="match status" value="1"/>
</dbReference>